<reference evidence="6 7" key="1">
    <citation type="submission" date="2016-10" db="EMBL/GenBank/DDBJ databases">
        <authorList>
            <person name="de Groot N.N."/>
        </authorList>
    </citation>
    <scope>NUCLEOTIDE SEQUENCE [LARGE SCALE GENOMIC DNA]</scope>
    <source>
        <strain evidence="6 7">DSM 20581</strain>
    </source>
</reference>
<evidence type="ECO:0000256" key="2">
    <source>
        <dbReference type="ARBA" id="ARBA00022723"/>
    </source>
</evidence>
<dbReference type="Proteomes" id="UP000199136">
    <property type="component" value="Unassembled WGS sequence"/>
</dbReference>
<dbReference type="PANTHER" id="PTHR10359">
    <property type="entry name" value="A/G-SPECIFIC ADENINE GLYCOSYLASE/ENDONUCLEASE III"/>
    <property type="match status" value="1"/>
</dbReference>
<name>A0A1I5YLM8_9LACT</name>
<evidence type="ECO:0000313" key="7">
    <source>
        <dbReference type="Proteomes" id="UP000199136"/>
    </source>
</evidence>
<dbReference type="InterPro" id="IPR003265">
    <property type="entry name" value="HhH-GPD_domain"/>
</dbReference>
<dbReference type="GO" id="GO:0051539">
    <property type="term" value="F:4 iron, 4 sulfur cluster binding"/>
    <property type="evidence" value="ECO:0007669"/>
    <property type="project" value="UniProtKB-KW"/>
</dbReference>
<keyword evidence="3" id="KW-0408">Iron</keyword>
<keyword evidence="7" id="KW-1185">Reference proteome</keyword>
<organism evidence="6 7">
    <name type="scientific">Desemzia incerta</name>
    <dbReference type="NCBI Taxonomy" id="82801"/>
    <lineage>
        <taxon>Bacteria</taxon>
        <taxon>Bacillati</taxon>
        <taxon>Bacillota</taxon>
        <taxon>Bacilli</taxon>
        <taxon>Lactobacillales</taxon>
        <taxon>Carnobacteriaceae</taxon>
        <taxon>Desemzia</taxon>
    </lineage>
</organism>
<dbReference type="EMBL" id="FOXW01000009">
    <property type="protein sequence ID" value="SFQ45093.1"/>
    <property type="molecule type" value="Genomic_DNA"/>
</dbReference>
<keyword evidence="2" id="KW-0479">Metal-binding</keyword>
<dbReference type="CDD" id="cd00056">
    <property type="entry name" value="ENDO3c"/>
    <property type="match status" value="1"/>
</dbReference>
<evidence type="ECO:0000256" key="4">
    <source>
        <dbReference type="ARBA" id="ARBA00023014"/>
    </source>
</evidence>
<keyword evidence="1" id="KW-0004">4Fe-4S</keyword>
<evidence type="ECO:0000313" key="6">
    <source>
        <dbReference type="EMBL" id="SFQ45093.1"/>
    </source>
</evidence>
<protein>
    <submittedName>
        <fullName evidence="6">DNA-3-methyladenine glycosylase III</fullName>
    </submittedName>
</protein>
<accession>A0A1I5YLM8</accession>
<dbReference type="SUPFAM" id="SSF48150">
    <property type="entry name" value="DNA-glycosylase"/>
    <property type="match status" value="1"/>
</dbReference>
<dbReference type="GO" id="GO:0003824">
    <property type="term" value="F:catalytic activity"/>
    <property type="evidence" value="ECO:0007669"/>
    <property type="project" value="InterPro"/>
</dbReference>
<proteinExistence type="predicted"/>
<evidence type="ECO:0000259" key="5">
    <source>
        <dbReference type="SMART" id="SM00478"/>
    </source>
</evidence>
<dbReference type="GO" id="GO:0006284">
    <property type="term" value="P:base-excision repair"/>
    <property type="evidence" value="ECO:0007669"/>
    <property type="project" value="InterPro"/>
</dbReference>
<dbReference type="Gene3D" id="1.10.340.30">
    <property type="entry name" value="Hypothetical protein, domain 2"/>
    <property type="match status" value="1"/>
</dbReference>
<gene>
    <name evidence="6" type="ORF">SAMN04488506_2112</name>
</gene>
<dbReference type="GO" id="GO:0046872">
    <property type="term" value="F:metal ion binding"/>
    <property type="evidence" value="ECO:0007669"/>
    <property type="project" value="UniProtKB-KW"/>
</dbReference>
<sequence length="218" mass="25451">MKKEINLKELYSQLDHYVTAGTTWPADSVYEMMLGAILVQNTTWHNTTLSLARIGEATHFDPEAISALTIEEVKELIYSSGFHKRKSQLILDYFGWLKKHAFDLEEIKCKYQDKLRERLLQFNGIGNETADVLLLYAFEIPVFVADNYALKLFRQLGSEQSTDYLSLKRYVESSADFTLKEWQKFHGLIDEYGKVYLRGKQESIHPHWEEYKLVIKPS</sequence>
<evidence type="ECO:0000256" key="1">
    <source>
        <dbReference type="ARBA" id="ARBA00022485"/>
    </source>
</evidence>
<dbReference type="RefSeq" id="WP_177192562.1">
    <property type="nucleotide sequence ID" value="NZ_FOXW01000009.1"/>
</dbReference>
<dbReference type="PIRSF" id="PIRSF001435">
    <property type="entry name" value="Nth"/>
    <property type="match status" value="1"/>
</dbReference>
<dbReference type="PANTHER" id="PTHR10359:SF19">
    <property type="entry name" value="DNA REPAIR GLYCOSYLASE MJ1434-RELATED"/>
    <property type="match status" value="1"/>
</dbReference>
<dbReference type="InterPro" id="IPR011257">
    <property type="entry name" value="DNA_glycosylase"/>
</dbReference>
<feature type="domain" description="HhH-GPD" evidence="5">
    <location>
        <begin position="38"/>
        <end position="195"/>
    </location>
</feature>
<dbReference type="AlphaFoldDB" id="A0A1I5YLM8"/>
<dbReference type="SMART" id="SM00478">
    <property type="entry name" value="ENDO3c"/>
    <property type="match status" value="1"/>
</dbReference>
<keyword evidence="4" id="KW-0411">Iron-sulfur</keyword>
<evidence type="ECO:0000256" key="3">
    <source>
        <dbReference type="ARBA" id="ARBA00023004"/>
    </source>
</evidence>
<dbReference type="STRING" id="82801.SAMN04488506_2112"/>
<dbReference type="Pfam" id="PF00730">
    <property type="entry name" value="HhH-GPD"/>
    <property type="match status" value="1"/>
</dbReference>